<dbReference type="PANTHER" id="PTHR21485:SF6">
    <property type="entry name" value="N-ACYLNEURAMINATE CYTIDYLYLTRANSFERASE-RELATED"/>
    <property type="match status" value="1"/>
</dbReference>
<comment type="caution">
    <text evidence="1">The sequence shown here is derived from an EMBL/GenBank/DDBJ whole genome shotgun (WGS) entry which is preliminary data.</text>
</comment>
<dbReference type="EMBL" id="SRHE01000156">
    <property type="protein sequence ID" value="TWW09877.1"/>
    <property type="molecule type" value="Genomic_DNA"/>
</dbReference>
<dbReference type="InterPro" id="IPR003329">
    <property type="entry name" value="Cytidylyl_trans"/>
</dbReference>
<dbReference type="CDD" id="cd02513">
    <property type="entry name" value="CMP-NeuAc_Synthase"/>
    <property type="match status" value="1"/>
</dbReference>
<reference evidence="1 2" key="1">
    <citation type="submission" date="2019-08" db="EMBL/GenBank/DDBJ databases">
        <title>100 year-old enigma solved: identification of Planctomyces bekefii, the type genus and species of the phylum Planctomycetes.</title>
        <authorList>
            <person name="Svetlana D.N."/>
            <person name="Overmann J."/>
        </authorList>
    </citation>
    <scope>NUCLEOTIDE SEQUENCE [LARGE SCALE GENOMIC DNA]</scope>
    <source>
        <strain evidence="1">Phe10_nw2017</strain>
    </source>
</reference>
<dbReference type="GO" id="GO:0008781">
    <property type="term" value="F:N-acylneuraminate cytidylyltransferase activity"/>
    <property type="evidence" value="ECO:0007669"/>
    <property type="project" value="TreeGrafter"/>
</dbReference>
<dbReference type="PANTHER" id="PTHR21485">
    <property type="entry name" value="HAD SUPERFAMILY MEMBERS CMAS AND KDSC"/>
    <property type="match status" value="1"/>
</dbReference>
<dbReference type="Proteomes" id="UP000321083">
    <property type="component" value="Unassembled WGS sequence"/>
</dbReference>
<keyword evidence="1" id="KW-0808">Transferase</keyword>
<evidence type="ECO:0000313" key="1">
    <source>
        <dbReference type="EMBL" id="TWW09877.1"/>
    </source>
</evidence>
<accession>A0A5C6M6N3</accession>
<dbReference type="InterPro" id="IPR050793">
    <property type="entry name" value="CMP-NeuNAc_synthase"/>
</dbReference>
<dbReference type="SUPFAM" id="SSF53448">
    <property type="entry name" value="Nucleotide-diphospho-sugar transferases"/>
    <property type="match status" value="1"/>
</dbReference>
<dbReference type="Gene3D" id="3.90.550.10">
    <property type="entry name" value="Spore Coat Polysaccharide Biosynthesis Protein SpsA, Chain A"/>
    <property type="match status" value="1"/>
</dbReference>
<dbReference type="AlphaFoldDB" id="A0A5C6M6N3"/>
<name>A0A5C6M6N3_9PLAN</name>
<proteinExistence type="predicted"/>
<dbReference type="InterPro" id="IPR029044">
    <property type="entry name" value="Nucleotide-diphossugar_trans"/>
</dbReference>
<evidence type="ECO:0000313" key="2">
    <source>
        <dbReference type="Proteomes" id="UP000321083"/>
    </source>
</evidence>
<reference evidence="1 2" key="2">
    <citation type="submission" date="2019-08" db="EMBL/GenBank/DDBJ databases">
        <authorList>
            <person name="Henke P."/>
        </authorList>
    </citation>
    <scope>NUCLEOTIDE SEQUENCE [LARGE SCALE GENOMIC DNA]</scope>
    <source>
        <strain evidence="1">Phe10_nw2017</strain>
    </source>
</reference>
<organism evidence="1 2">
    <name type="scientific">Planctomyces bekefii</name>
    <dbReference type="NCBI Taxonomy" id="1653850"/>
    <lineage>
        <taxon>Bacteria</taxon>
        <taxon>Pseudomonadati</taxon>
        <taxon>Planctomycetota</taxon>
        <taxon>Planctomycetia</taxon>
        <taxon>Planctomycetales</taxon>
        <taxon>Planctomycetaceae</taxon>
        <taxon>Planctomyces</taxon>
    </lineage>
</organism>
<protein>
    <submittedName>
        <fullName evidence="1">Acylneuraminate cytidylyltransferase</fullName>
    </submittedName>
</protein>
<keyword evidence="2" id="KW-1185">Reference proteome</keyword>
<sequence>MAGQGGGSVTRILSCTFARGGSKGVPGKNIRMLCGRPLIAWAVQAALGSRYISRQIVSTDCESIAGTACAWGAEAPFRRPAELATDTAAERLAWRHAIQTMEQLEQTRYDVLVSIPATCPLRESEDIDRCIELLLSTDADIVVTATEAAANPYFNMITMDSTGSARIAVQPPGNVVRRQDAPDVYELTAVAYAARRDSVMNLDSIFAGRVRAVLVPRERAVDIDTPLDFELAEFLMQRRLTSEGMPQVLRRAA</sequence>
<gene>
    <name evidence="1" type="primary">neuA</name>
    <name evidence="1" type="ORF">E3A20_09930</name>
</gene>
<keyword evidence="1" id="KW-0548">Nucleotidyltransferase</keyword>
<dbReference type="Pfam" id="PF02348">
    <property type="entry name" value="CTP_transf_3"/>
    <property type="match status" value="1"/>
</dbReference>